<dbReference type="PANTHER" id="PTHR13370">
    <property type="entry name" value="RNA METHYLASE-RELATED"/>
    <property type="match status" value="1"/>
</dbReference>
<keyword evidence="6" id="KW-1185">Reference proteome</keyword>
<dbReference type="GO" id="GO:0032259">
    <property type="term" value="P:methylation"/>
    <property type="evidence" value="ECO:0007669"/>
    <property type="project" value="UniProtKB-KW"/>
</dbReference>
<dbReference type="PANTHER" id="PTHR13370:SF3">
    <property type="entry name" value="TRNA (GUANINE(10)-N2)-METHYLTRANSFERASE HOMOLOG"/>
    <property type="match status" value="1"/>
</dbReference>
<evidence type="ECO:0000256" key="3">
    <source>
        <dbReference type="RuleBase" id="RU362026"/>
    </source>
</evidence>
<comment type="similarity">
    <text evidence="3">Belongs to the N(4)/N(6)-methyltransferase family.</text>
</comment>
<keyword evidence="2 5" id="KW-0808">Transferase</keyword>
<proteinExistence type="inferred from homology"/>
<evidence type="ECO:0000313" key="5">
    <source>
        <dbReference type="EMBL" id="MEY8246395.1"/>
    </source>
</evidence>
<dbReference type="RefSeq" id="WP_121700425.1">
    <property type="nucleotide sequence ID" value="NZ_JBCLPP010000045.1"/>
</dbReference>
<dbReference type="InterPro" id="IPR029063">
    <property type="entry name" value="SAM-dependent_MTases_sf"/>
</dbReference>
<dbReference type="PRINTS" id="PR00508">
    <property type="entry name" value="S21N4MTFRASE"/>
</dbReference>
<keyword evidence="1 5" id="KW-0489">Methyltransferase</keyword>
<reference evidence="5 6" key="1">
    <citation type="submission" date="2024-03" db="EMBL/GenBank/DDBJ databases">
        <title>Mouse gut bacterial collection (mGBC) of GemPharmatech.</title>
        <authorList>
            <person name="He Y."/>
            <person name="Dong L."/>
            <person name="Wu D."/>
            <person name="Gao X."/>
            <person name="Lin Z."/>
        </authorList>
    </citation>
    <scope>NUCLEOTIDE SEQUENCE [LARGE SCALE GENOMIC DNA]</scope>
    <source>
        <strain evidence="5 6">54-13</strain>
    </source>
</reference>
<evidence type="ECO:0000256" key="1">
    <source>
        <dbReference type="ARBA" id="ARBA00022603"/>
    </source>
</evidence>
<evidence type="ECO:0000313" key="6">
    <source>
        <dbReference type="Proteomes" id="UP001565200"/>
    </source>
</evidence>
<sequence>MKTPSILSEKLRCASPDNFTRQTNIIQINLAQAEIPSVRANNIHPAMFPEELAARAIRLYTDPDDVVLDPFIGSGTTALAAIRYHRHFIGFEMMEKYVRIAKRNIHNISLGKRISVSNKTHNSSIDIEFNYSSNHHTGSLFNEPISNYTEPE</sequence>
<organism evidence="5 6">
    <name type="scientific">Heminiphilus faecis</name>
    <dbReference type="NCBI Taxonomy" id="2601703"/>
    <lineage>
        <taxon>Bacteria</taxon>
        <taxon>Pseudomonadati</taxon>
        <taxon>Bacteroidota</taxon>
        <taxon>Bacteroidia</taxon>
        <taxon>Bacteroidales</taxon>
        <taxon>Muribaculaceae</taxon>
        <taxon>Heminiphilus</taxon>
    </lineage>
</organism>
<dbReference type="EC" id="2.1.1.-" evidence="3"/>
<feature type="domain" description="DNA methylase N-4/N-6" evidence="4">
    <location>
        <begin position="39"/>
        <end position="102"/>
    </location>
</feature>
<evidence type="ECO:0000259" key="4">
    <source>
        <dbReference type="Pfam" id="PF01555"/>
    </source>
</evidence>
<dbReference type="Proteomes" id="UP001565200">
    <property type="component" value="Unassembled WGS sequence"/>
</dbReference>
<accession>A0ABV4D1P4</accession>
<name>A0ABV4D1P4_9BACT</name>
<dbReference type="EMBL" id="JBCLPP010000045">
    <property type="protein sequence ID" value="MEY8246395.1"/>
    <property type="molecule type" value="Genomic_DNA"/>
</dbReference>
<dbReference type="Gene3D" id="3.40.50.150">
    <property type="entry name" value="Vaccinia Virus protein VP39"/>
    <property type="match status" value="1"/>
</dbReference>
<dbReference type="InterPro" id="IPR001091">
    <property type="entry name" value="RM_Methyltransferase"/>
</dbReference>
<dbReference type="SUPFAM" id="SSF53335">
    <property type="entry name" value="S-adenosyl-L-methionine-dependent methyltransferases"/>
    <property type="match status" value="1"/>
</dbReference>
<protein>
    <recommendedName>
        <fullName evidence="3">Methyltransferase</fullName>
        <ecNumber evidence="3">2.1.1.-</ecNumber>
    </recommendedName>
</protein>
<dbReference type="InterPro" id="IPR002941">
    <property type="entry name" value="DNA_methylase_N4/N6"/>
</dbReference>
<comment type="caution">
    <text evidence="5">The sequence shown here is derived from an EMBL/GenBank/DDBJ whole genome shotgun (WGS) entry which is preliminary data.</text>
</comment>
<dbReference type="Pfam" id="PF01555">
    <property type="entry name" value="N6_N4_Mtase"/>
    <property type="match status" value="1"/>
</dbReference>
<dbReference type="GO" id="GO:0008168">
    <property type="term" value="F:methyltransferase activity"/>
    <property type="evidence" value="ECO:0007669"/>
    <property type="project" value="UniProtKB-KW"/>
</dbReference>
<evidence type="ECO:0000256" key="2">
    <source>
        <dbReference type="ARBA" id="ARBA00022679"/>
    </source>
</evidence>
<gene>
    <name evidence="5" type="ORF">AAK873_12325</name>
</gene>